<dbReference type="PROSITE" id="PS50055">
    <property type="entry name" value="TYR_PHOSPHATASE_PTP"/>
    <property type="match status" value="1"/>
</dbReference>
<feature type="compositionally biased region" description="Polar residues" evidence="5">
    <location>
        <begin position="1093"/>
        <end position="1109"/>
    </location>
</feature>
<dbReference type="InterPro" id="IPR025304">
    <property type="entry name" value="ALIX_V_dom"/>
</dbReference>
<dbReference type="Gene3D" id="1.20.120.560">
    <property type="entry name" value="alix/aip1 in complex with the ypdl late domain"/>
    <property type="match status" value="1"/>
</dbReference>
<evidence type="ECO:0008006" key="11">
    <source>
        <dbReference type="Google" id="ProtNLM"/>
    </source>
</evidence>
<evidence type="ECO:0000259" key="8">
    <source>
        <dbReference type="PROSITE" id="PS51180"/>
    </source>
</evidence>
<name>A0AA88L5N8_ARTSF</name>
<feature type="region of interest" description="Disordered" evidence="5">
    <location>
        <begin position="1087"/>
        <end position="1125"/>
    </location>
</feature>
<dbReference type="PROSITE" id="PS50056">
    <property type="entry name" value="TYR_PHOSPHATASE_2"/>
    <property type="match status" value="1"/>
</dbReference>
<accession>A0AA88L5N8</accession>
<dbReference type="PANTHER" id="PTHR23030">
    <property type="entry name" value="PCD6 INTERACTING PROTEIN-RELATED"/>
    <property type="match status" value="1"/>
</dbReference>
<evidence type="ECO:0000259" key="6">
    <source>
        <dbReference type="PROSITE" id="PS50055"/>
    </source>
</evidence>
<dbReference type="PANTHER" id="PTHR23030:SF30">
    <property type="entry name" value="TYROSINE-PROTEIN PHOSPHATASE NON-RECEPTOR TYPE 23"/>
    <property type="match status" value="1"/>
</dbReference>
<feature type="region of interest" description="Disordered" evidence="5">
    <location>
        <begin position="1309"/>
        <end position="1334"/>
    </location>
</feature>
<dbReference type="GO" id="GO:0032456">
    <property type="term" value="P:endocytic recycling"/>
    <property type="evidence" value="ECO:0007669"/>
    <property type="project" value="TreeGrafter"/>
</dbReference>
<reference evidence="9" key="1">
    <citation type="submission" date="2023-07" db="EMBL/GenBank/DDBJ databases">
        <title>Chromosome-level genome assembly of Artemia franciscana.</title>
        <authorList>
            <person name="Jo E."/>
        </authorList>
    </citation>
    <scope>NUCLEOTIDE SEQUENCE</scope>
    <source>
        <tissue evidence="9">Whole body</tissue>
    </source>
</reference>
<dbReference type="InterPro" id="IPR000387">
    <property type="entry name" value="Tyr_Pase_dom"/>
</dbReference>
<dbReference type="Pfam" id="PF03097">
    <property type="entry name" value="BRO1"/>
    <property type="match status" value="1"/>
</dbReference>
<keyword evidence="3" id="KW-0963">Cytoplasm</keyword>
<dbReference type="SMART" id="SM00194">
    <property type="entry name" value="PTPc"/>
    <property type="match status" value="1"/>
</dbReference>
<evidence type="ECO:0000256" key="5">
    <source>
        <dbReference type="SAM" id="MobiDB-lite"/>
    </source>
</evidence>
<dbReference type="SUPFAM" id="SSF52799">
    <property type="entry name" value="(Phosphotyrosine protein) phosphatases II"/>
    <property type="match status" value="1"/>
</dbReference>
<keyword evidence="4" id="KW-0967">Endosome</keyword>
<organism evidence="9 10">
    <name type="scientific">Artemia franciscana</name>
    <name type="common">Brine shrimp</name>
    <name type="synonym">Artemia sanfranciscana</name>
    <dbReference type="NCBI Taxonomy" id="6661"/>
    <lineage>
        <taxon>Eukaryota</taxon>
        <taxon>Metazoa</taxon>
        <taxon>Ecdysozoa</taxon>
        <taxon>Arthropoda</taxon>
        <taxon>Crustacea</taxon>
        <taxon>Branchiopoda</taxon>
        <taxon>Anostraca</taxon>
        <taxon>Artemiidae</taxon>
        <taxon>Artemia</taxon>
    </lineage>
</organism>
<dbReference type="GO" id="GO:0043328">
    <property type="term" value="P:protein transport to vacuole involved in ubiquitin-dependent protein catabolic process via the multivesicular body sorting pathway"/>
    <property type="evidence" value="ECO:0007669"/>
    <property type="project" value="TreeGrafter"/>
</dbReference>
<dbReference type="Gene3D" id="1.25.40.280">
    <property type="entry name" value="alix/aip1 like domains"/>
    <property type="match status" value="1"/>
</dbReference>
<protein>
    <recommendedName>
        <fullName evidence="11">Tyrosine-protein phosphatase non-receptor type 23</fullName>
    </recommendedName>
</protein>
<feature type="compositionally biased region" description="Low complexity" evidence="5">
    <location>
        <begin position="1111"/>
        <end position="1125"/>
    </location>
</feature>
<dbReference type="PRINTS" id="PR00700">
    <property type="entry name" value="PRTYPHPHTASE"/>
</dbReference>
<comment type="caution">
    <text evidence="9">The sequence shown here is derived from an EMBL/GenBank/DDBJ whole genome shotgun (WGS) entry which is preliminary data.</text>
</comment>
<dbReference type="EMBL" id="JAVRJZ010000018">
    <property type="protein sequence ID" value="KAK2708885.1"/>
    <property type="molecule type" value="Genomic_DNA"/>
</dbReference>
<evidence type="ECO:0000256" key="4">
    <source>
        <dbReference type="ARBA" id="ARBA00022753"/>
    </source>
</evidence>
<evidence type="ECO:0000256" key="1">
    <source>
        <dbReference type="ARBA" id="ARBA00004177"/>
    </source>
</evidence>
<dbReference type="Pfam" id="PF00102">
    <property type="entry name" value="Y_phosphatase"/>
    <property type="match status" value="1"/>
</dbReference>
<dbReference type="GO" id="GO:0005768">
    <property type="term" value="C:endosome"/>
    <property type="evidence" value="ECO:0007669"/>
    <property type="project" value="UniProtKB-SubCell"/>
</dbReference>
<dbReference type="SMART" id="SM00404">
    <property type="entry name" value="PTPc_motif"/>
    <property type="match status" value="1"/>
</dbReference>
<evidence type="ECO:0000256" key="3">
    <source>
        <dbReference type="ARBA" id="ARBA00022490"/>
    </source>
</evidence>
<comment type="subcellular location">
    <subcellularLocation>
        <location evidence="2">Cytoplasm</location>
    </subcellularLocation>
    <subcellularLocation>
        <location evidence="1">Endosome</location>
    </subcellularLocation>
</comment>
<dbReference type="Gene3D" id="1.20.140.50">
    <property type="entry name" value="alix/aip1 like domains"/>
    <property type="match status" value="1"/>
</dbReference>
<dbReference type="InterPro" id="IPR029021">
    <property type="entry name" value="Prot-tyrosine_phosphatase-like"/>
</dbReference>
<evidence type="ECO:0000313" key="10">
    <source>
        <dbReference type="Proteomes" id="UP001187531"/>
    </source>
</evidence>
<dbReference type="Gene3D" id="3.90.190.10">
    <property type="entry name" value="Protein tyrosine phosphatase superfamily"/>
    <property type="match status" value="1"/>
</dbReference>
<dbReference type="Proteomes" id="UP001187531">
    <property type="component" value="Unassembled WGS sequence"/>
</dbReference>
<sequence length="1784" mass="198678">MEDVPRLPFLSFELKKGNSECDLEFCLKKLVRDYFQDNPESFASEIREFEGCRYAAINCAKDTSGCVALKKYFCQLQMLLNRLPKDEKLLPSFNFTWTDVYAGITFTVSDVKYELAAVLYNIAALHSQLGQIEERFSFDGMKVVCSHFQCASWAFQKINKHFTQPRGTDMAPDLMELFEIVCLAQAQECILEKCVVDNRRPVNTAKIAAQVVDYYKASLHILEKAMKSQDEESLGEFIGSHLLKRWRKVFEFKNLYYNAIVYLFQGINAEEMQKMGDRISYYQGAMDKLKAAGEVHKGIQETEAFGEALAITSTFIGNKLHVSNKENEFIYHEAAPTLASLPEVRAASLAKGIGFDFTDPEIAGPDIFGRLISIEAHATSSLYSEEKAKLLRNVSERIESKDDKLNEVLDVLQVENLVLSFENQRLPEELIERCAAFSVKADAIGVMNRLMVELTDQTKKVEDTLSYCDELLKLDEEKEAAYHKAIGKRPPSMVLAEIRHEMEKYRNAHKKASVSNDLLHKASAAQIANLKILSQPLDEIEEQLPSLGRLRNTPHEMHMMEMNRLVKKVEEMKRQRIVFAHQLREALQADDLTKKLAALSSDNNPETLFKEEIQKHDQQVQLIEQNLYAQENILQALIETNARFADTRKAINDILAARDDTIKALIDAYDVYDDLRAKTESGIEFYKKLDENLDKLQKRLSSVCSVQEEEREETLKKRELKKFYGETDSMPGARLKDYLFARTSASSYPGFRPSPLGAENPSVKGYPLDSYASSSSSAALTYAFEKVSLGQEYHSTANKMPSQSPLNLPYPPGSEMPTMSPGSVATLDSRMKYSAAFSPPTQNQVLKYGAEMEPVKYSAPTSVPYQPYPSTMSHTAVGYLPHGSYYNSLPAGNLRTGNPSSESPFFSSSSNQPVHDKFVAQQSNLNQPYEQPKSAAGIYQGGFPDWRVASSHPQAATFTSIPSHSSVPVPSMYPNKEYQQQYNMNETRQIHQVTSPGSVTSYSRMPLSPMVVSIPSSTPYSVTFGQHQPTAQVPGLPQNTPASLNLSTNVTFSTSTVSISQPSTYQYSQVASNYPYSQCSTPSMQVTPLGWPGSSSGKQTSTIHTSGPLQDSLASSNSSADSSYSNTGVNNYQAYGYQSSYVAANYPYNSNSSVQAAPSSTGLPSSQFTSKEPVLSANVSCPSSGHTFPHYPQARGAFPSQNEHSIAGSSVNPLPVMQPNSYYPQASPIRQANTSTHFQVRPTFKKQELLNNVLDSVNSVPVSVAILQPTPVGSVTSSPVHTSRSSSVMSNVDLLAELDAALSITQATPQSEIKHQKVQSTQSETNKVASSTSAEDQILAERQETLLMDHKGDIFSETSVLERFTLDVDKFDRFVDGLTKRSINGPTPLELKWKELLDSQNQESVKSKISVARCYPMKNRQPDILPFDHNRILLPSTKDDYINASKLESLLKGGPSFIATQCPLNSTISDFWVMIWEQQVEVLVCLLTDIELSAFTYFPKGKEAPIDVGNFTVNLQTVKCKPLWTERVVQLTNRDTKVSRYVVHLQFTCWGSTDFPASTSGFLAFVSECIYFWKQQRHLSRPFVVHCLAGAGKTGTFIVVLTAILETGSTSNISDVARLATSISLSRRNILRDKDFLLFSYRCLLDYCLELLRKHAVHNTEPKSEIPIASSEKLTAIETLDVIGDEGKEAAKGALCKPTEESDSEVEAKALVSSSSMLPVDSSLKLIMDPNQFSLEAPQRRSNKQEMKDRFLCGESKLSSLDADPTDPFSFIDPLWSLKKDSKK</sequence>
<dbReference type="GO" id="GO:0004725">
    <property type="term" value="F:protein tyrosine phosphatase activity"/>
    <property type="evidence" value="ECO:0007669"/>
    <property type="project" value="InterPro"/>
</dbReference>
<dbReference type="InterPro" id="IPR000242">
    <property type="entry name" value="PTP_cat"/>
</dbReference>
<dbReference type="InterPro" id="IPR038499">
    <property type="entry name" value="BRO1_sf"/>
</dbReference>
<keyword evidence="10" id="KW-1185">Reference proteome</keyword>
<dbReference type="GO" id="GO:0048666">
    <property type="term" value="P:neuron development"/>
    <property type="evidence" value="ECO:0007669"/>
    <property type="project" value="UniProtKB-ARBA"/>
</dbReference>
<gene>
    <name evidence="9" type="ORF">QYM36_014494</name>
</gene>
<dbReference type="SMART" id="SM01041">
    <property type="entry name" value="BRO1"/>
    <property type="match status" value="1"/>
</dbReference>
<evidence type="ECO:0000256" key="2">
    <source>
        <dbReference type="ARBA" id="ARBA00004496"/>
    </source>
</evidence>
<dbReference type="Pfam" id="PF13949">
    <property type="entry name" value="ALIX_LYPXL_bnd"/>
    <property type="match status" value="1"/>
</dbReference>
<feature type="domain" description="Tyrosine-protein phosphatase" evidence="6">
    <location>
        <begin position="1389"/>
        <end position="1647"/>
    </location>
</feature>
<dbReference type="PROSITE" id="PS51180">
    <property type="entry name" value="BRO1"/>
    <property type="match status" value="1"/>
</dbReference>
<feature type="domain" description="BRO1" evidence="8">
    <location>
        <begin position="8"/>
        <end position="405"/>
    </location>
</feature>
<dbReference type="InterPro" id="IPR004328">
    <property type="entry name" value="BRO1_dom"/>
</dbReference>
<evidence type="ECO:0000259" key="7">
    <source>
        <dbReference type="PROSITE" id="PS50056"/>
    </source>
</evidence>
<proteinExistence type="predicted"/>
<evidence type="ECO:0000313" key="9">
    <source>
        <dbReference type="EMBL" id="KAK2708885.1"/>
    </source>
</evidence>
<feature type="domain" description="Tyrosine specific protein phosphatases" evidence="7">
    <location>
        <begin position="1560"/>
        <end position="1638"/>
    </location>
</feature>
<feature type="compositionally biased region" description="Polar residues" evidence="5">
    <location>
        <begin position="1318"/>
        <end position="1334"/>
    </location>
</feature>
<dbReference type="InterPro" id="IPR003595">
    <property type="entry name" value="Tyr_Pase_cat"/>
</dbReference>
<dbReference type="GO" id="GO:0045022">
    <property type="term" value="P:early endosome to late endosome transport"/>
    <property type="evidence" value="ECO:0007669"/>
    <property type="project" value="TreeGrafter"/>
</dbReference>